<dbReference type="AlphaFoldDB" id="K2I838"/>
<gene>
    <name evidence="2" type="ORF">OCGS_0870</name>
</gene>
<organism evidence="2 3">
    <name type="scientific">Oceaniovalibus guishaninsula JLT2003</name>
    <dbReference type="NCBI Taxonomy" id="1231392"/>
    <lineage>
        <taxon>Bacteria</taxon>
        <taxon>Pseudomonadati</taxon>
        <taxon>Pseudomonadota</taxon>
        <taxon>Alphaproteobacteria</taxon>
        <taxon>Rhodobacterales</taxon>
        <taxon>Roseobacteraceae</taxon>
        <taxon>Oceaniovalibus</taxon>
    </lineage>
</organism>
<dbReference type="eggNOG" id="COG2304">
    <property type="taxonomic scope" value="Bacteria"/>
</dbReference>
<keyword evidence="1" id="KW-1133">Transmembrane helix</keyword>
<reference evidence="2 3" key="1">
    <citation type="journal article" date="2012" name="J. Bacteriol.">
        <title>Draft Genome Sequence of Oceaniovalibus guishaninsula JLT2003T.</title>
        <authorList>
            <person name="Tang K."/>
            <person name="Liu K."/>
            <person name="Jiao N."/>
        </authorList>
    </citation>
    <scope>NUCLEOTIDE SEQUENCE [LARGE SCALE GENOMIC DNA]</scope>
    <source>
        <strain evidence="2 3">JLT2003</strain>
    </source>
</reference>
<dbReference type="Gene3D" id="3.40.50.410">
    <property type="entry name" value="von Willebrand factor, type A domain"/>
    <property type="match status" value="1"/>
</dbReference>
<protein>
    <recommendedName>
        <fullName evidence="4">VWFA domain-containing protein</fullName>
    </recommendedName>
</protein>
<keyword evidence="1" id="KW-0472">Membrane</keyword>
<keyword evidence="1" id="KW-0812">Transmembrane</keyword>
<feature type="transmembrane region" description="Helical" evidence="1">
    <location>
        <begin position="314"/>
        <end position="334"/>
    </location>
</feature>
<dbReference type="STRING" id="1231392.OCGS_0870"/>
<comment type="caution">
    <text evidence="2">The sequence shown here is derived from an EMBL/GenBank/DDBJ whole genome shotgun (WGS) entry which is preliminary data.</text>
</comment>
<evidence type="ECO:0000313" key="2">
    <source>
        <dbReference type="EMBL" id="EKE45175.1"/>
    </source>
</evidence>
<keyword evidence="3" id="KW-1185">Reference proteome</keyword>
<name>K2I838_9RHOB</name>
<dbReference type="InterPro" id="IPR022472">
    <property type="entry name" value="VPLPA-CTERM"/>
</dbReference>
<dbReference type="SUPFAM" id="SSF53300">
    <property type="entry name" value="vWA-like"/>
    <property type="match status" value="1"/>
</dbReference>
<dbReference type="InterPro" id="IPR036465">
    <property type="entry name" value="vWFA_dom_sf"/>
</dbReference>
<dbReference type="NCBIfam" id="TIGR03370">
    <property type="entry name" value="VPLPA-CTERM"/>
    <property type="match status" value="1"/>
</dbReference>
<sequence>MLLAAGLAAADTISPMSYTNDDLAVGESVTIQKTVVIEASGATDALIDAFFLIDTTGSMGDEVEAAKIAAADLLTGLRSFGDLSSGVGVFGERALLSDAIRSDLNTNDSITTTAIAAQVNLGDPDGGFDFPESSNTAIDLVANNASFRPGSNRFIFVLGDASAKGTPDADVIASLAAKNVNLVGINFGGSAFADDITDLGGTVFSSGADADEIVAAVTAGISAGFAEYNSVTVGDLGGGGVIGVSAVCTGADIGTCSGAEAMGDFDRATDRTFTFDVTFTRNAAGASTFPTYALVDGGIVARETDSFGDTTAPVIPLPAAGWLMLGGFGALAAFRRRKP</sequence>
<dbReference type="EMBL" id="AMGO01000011">
    <property type="protein sequence ID" value="EKE45175.1"/>
    <property type="molecule type" value="Genomic_DNA"/>
</dbReference>
<accession>K2I838</accession>
<evidence type="ECO:0000256" key="1">
    <source>
        <dbReference type="SAM" id="Phobius"/>
    </source>
</evidence>
<evidence type="ECO:0008006" key="4">
    <source>
        <dbReference type="Google" id="ProtNLM"/>
    </source>
</evidence>
<dbReference type="Proteomes" id="UP000006765">
    <property type="component" value="Unassembled WGS sequence"/>
</dbReference>
<proteinExistence type="predicted"/>
<evidence type="ECO:0000313" key="3">
    <source>
        <dbReference type="Proteomes" id="UP000006765"/>
    </source>
</evidence>